<feature type="transmembrane region" description="Helical" evidence="1">
    <location>
        <begin position="316"/>
        <end position="334"/>
    </location>
</feature>
<evidence type="ECO:0000256" key="1">
    <source>
        <dbReference type="SAM" id="Phobius"/>
    </source>
</evidence>
<feature type="transmembrane region" description="Helical" evidence="1">
    <location>
        <begin position="164"/>
        <end position="185"/>
    </location>
</feature>
<keyword evidence="1" id="KW-0812">Transmembrane</keyword>
<evidence type="ECO:0008006" key="3">
    <source>
        <dbReference type="Google" id="ProtNLM"/>
    </source>
</evidence>
<protein>
    <recommendedName>
        <fullName evidence="3">ABC transporter permease</fullName>
    </recommendedName>
</protein>
<feature type="transmembrane region" description="Helical" evidence="1">
    <location>
        <begin position="257"/>
        <end position="275"/>
    </location>
</feature>
<proteinExistence type="predicted"/>
<sequence>MSAHRIGPVPPALRRPRFWPPAAFWRALGSHILIPLFLAAGMAITYLGAFHQPQPHDLPIAIVGQGPAAEVFAQTMNDEAPSELDVTTVATADEATAQVRDQKLAAAYQSTATTATIYLSTAASTAQASAAEEIFLPIAYKQHLPVSIQDVRPVTGDDRTGQGLFFLMVALSVGAYSSAIAIAAVTAKLGIGWRLAVAAVTALVVAGIGVVVAGGIYHVLNGNEWTIWLLGALYVFGIVAIGIGLHPVLGKWTTPTLTLLFVMLNFTSSGGIFPHDMQPWFFAGLNTFWNGAAWLDAARALTYFPGQQFGFDGLRLALWAVSGVGLVGLSHLLTTRRRAAADDTVPATAEEEAAVVAA</sequence>
<keyword evidence="1" id="KW-0472">Membrane</keyword>
<reference evidence="2" key="1">
    <citation type="submission" date="2024-05" db="EMBL/GenBank/DDBJ databases">
        <title>The Natural Products Discovery Center: Release of the First 8490 Sequenced Strains for Exploring Actinobacteria Biosynthetic Diversity.</title>
        <authorList>
            <person name="Kalkreuter E."/>
            <person name="Kautsar S.A."/>
            <person name="Yang D."/>
            <person name="Bader C.D."/>
            <person name="Teijaro C.N."/>
            <person name="Fluegel L."/>
            <person name="Davis C.M."/>
            <person name="Simpson J.R."/>
            <person name="Lauterbach L."/>
            <person name="Steele A.D."/>
            <person name="Gui C."/>
            <person name="Meng S."/>
            <person name="Li G."/>
            <person name="Viehrig K."/>
            <person name="Ye F."/>
            <person name="Su P."/>
            <person name="Kiefer A.F."/>
            <person name="Nichols A."/>
            <person name="Cepeda A.J."/>
            <person name="Yan W."/>
            <person name="Fan B."/>
            <person name="Jiang Y."/>
            <person name="Adhikari A."/>
            <person name="Zheng C.-J."/>
            <person name="Schuster L."/>
            <person name="Cowan T.M."/>
            <person name="Smanski M.J."/>
            <person name="Chevrette M.G."/>
            <person name="de Carvalho L.P.S."/>
            <person name="Shen B."/>
        </authorList>
    </citation>
    <scope>NUCLEOTIDE SEQUENCE</scope>
    <source>
        <strain evidence="2">NPDC080035</strain>
    </source>
</reference>
<feature type="transmembrane region" description="Helical" evidence="1">
    <location>
        <begin position="197"/>
        <end position="219"/>
    </location>
</feature>
<dbReference type="EMBL" id="CP157390">
    <property type="protein sequence ID" value="XBM49863.1"/>
    <property type="molecule type" value="Genomic_DNA"/>
</dbReference>
<organism evidence="2">
    <name type="scientific">Leifsonia sp. NPDC080035</name>
    <dbReference type="NCBI Taxonomy" id="3143936"/>
    <lineage>
        <taxon>Bacteria</taxon>
        <taxon>Bacillati</taxon>
        <taxon>Actinomycetota</taxon>
        <taxon>Actinomycetes</taxon>
        <taxon>Micrococcales</taxon>
        <taxon>Microbacteriaceae</taxon>
        <taxon>Leifsonia</taxon>
    </lineage>
</organism>
<gene>
    <name evidence="2" type="ORF">AAME72_08335</name>
</gene>
<accession>A0AAU7GII1</accession>
<dbReference type="AlphaFoldDB" id="A0AAU7GII1"/>
<dbReference type="RefSeq" id="WP_348789773.1">
    <property type="nucleotide sequence ID" value="NZ_CP157390.1"/>
</dbReference>
<feature type="transmembrane region" description="Helical" evidence="1">
    <location>
        <begin position="23"/>
        <end position="49"/>
    </location>
</feature>
<keyword evidence="1" id="KW-1133">Transmembrane helix</keyword>
<evidence type="ECO:0000313" key="2">
    <source>
        <dbReference type="EMBL" id="XBM49863.1"/>
    </source>
</evidence>
<feature type="transmembrane region" description="Helical" evidence="1">
    <location>
        <begin position="225"/>
        <end position="245"/>
    </location>
</feature>
<name>A0AAU7GII1_9MICO</name>